<gene>
    <name evidence="1" type="ORF">GCM10009844_23790</name>
</gene>
<organism evidence="1 2">
    <name type="scientific">Nocardioides koreensis</name>
    <dbReference type="NCBI Taxonomy" id="433651"/>
    <lineage>
        <taxon>Bacteria</taxon>
        <taxon>Bacillati</taxon>
        <taxon>Actinomycetota</taxon>
        <taxon>Actinomycetes</taxon>
        <taxon>Propionibacteriales</taxon>
        <taxon>Nocardioidaceae</taxon>
        <taxon>Nocardioides</taxon>
    </lineage>
</organism>
<reference evidence="2" key="1">
    <citation type="journal article" date="2019" name="Int. J. Syst. Evol. Microbiol.">
        <title>The Global Catalogue of Microorganisms (GCM) 10K type strain sequencing project: providing services to taxonomists for standard genome sequencing and annotation.</title>
        <authorList>
            <consortium name="The Broad Institute Genomics Platform"/>
            <consortium name="The Broad Institute Genome Sequencing Center for Infectious Disease"/>
            <person name="Wu L."/>
            <person name="Ma J."/>
        </authorList>
    </citation>
    <scope>NUCLEOTIDE SEQUENCE [LARGE SCALE GENOMIC DNA]</scope>
    <source>
        <strain evidence="2">JCM 16022</strain>
    </source>
</reference>
<dbReference type="EMBL" id="BAAAQR010000006">
    <property type="protein sequence ID" value="GAA2147014.1"/>
    <property type="molecule type" value="Genomic_DNA"/>
</dbReference>
<sequence>MAQQGDGSFEWLKEQLRGLDSAAAEDARDLVWADESHSVGVSRDPQGRLEIFLPGTPLRATIKAVSDSLSHHQWWFADGGVIEASKLQFPGAPHFDGVVAFLCAELLENGASSDLQIAFARTEQSIALALTRAALGSEILVGLAGELTLLDGLLSNVEPPQRWQVLDGWAGSMPSSRDFQLGATGVEVKTTNGSSSTHHIQGLHQVEVGYADGGEVETSLFLLSLGIRWTDPGEGGDTIPVLVERIAQNLEVDDRELFHQRLLQYGGDTGSGYRHDRDKFVASYARPFTIRFERLYDMTDPRIRLPKRGDLSTFTDLDVDSLSFRVALPQQVRGDINPTTGWSTVLDRLIGDFATR</sequence>
<evidence type="ECO:0000313" key="2">
    <source>
        <dbReference type="Proteomes" id="UP001501771"/>
    </source>
</evidence>
<dbReference type="Pfam" id="PF14390">
    <property type="entry name" value="DUF4420"/>
    <property type="match status" value="1"/>
</dbReference>
<keyword evidence="2" id="KW-1185">Reference proteome</keyword>
<proteinExistence type="predicted"/>
<comment type="caution">
    <text evidence="1">The sequence shown here is derived from an EMBL/GenBank/DDBJ whole genome shotgun (WGS) entry which is preliminary data.</text>
</comment>
<protein>
    <recommendedName>
        <fullName evidence="3">PD-(D/E)XK motif protein</fullName>
    </recommendedName>
</protein>
<dbReference type="RefSeq" id="WP_344152017.1">
    <property type="nucleotide sequence ID" value="NZ_BAAAQR010000006.1"/>
</dbReference>
<name>A0ABP5LGY3_9ACTN</name>
<evidence type="ECO:0000313" key="1">
    <source>
        <dbReference type="EMBL" id="GAA2147014.1"/>
    </source>
</evidence>
<evidence type="ECO:0008006" key="3">
    <source>
        <dbReference type="Google" id="ProtNLM"/>
    </source>
</evidence>
<dbReference type="InterPro" id="IPR025534">
    <property type="entry name" value="DUF4420"/>
</dbReference>
<accession>A0ABP5LGY3</accession>
<dbReference type="Proteomes" id="UP001501771">
    <property type="component" value="Unassembled WGS sequence"/>
</dbReference>